<evidence type="ECO:0000313" key="5">
    <source>
        <dbReference type="Proteomes" id="UP000054321"/>
    </source>
</evidence>
<evidence type="ECO:0000313" key="4">
    <source>
        <dbReference type="EMBL" id="KIN02985.1"/>
    </source>
</evidence>
<dbReference type="GO" id="GO:0016616">
    <property type="term" value="F:oxidoreductase activity, acting on the CH-OH group of donors, NAD or NADP as acceptor"/>
    <property type="evidence" value="ECO:0007669"/>
    <property type="project" value="TreeGrafter"/>
</dbReference>
<evidence type="ECO:0000256" key="2">
    <source>
        <dbReference type="ARBA" id="ARBA00023445"/>
    </source>
</evidence>
<organism evidence="4 5">
    <name type="scientific">Oidiodendron maius (strain Zn)</name>
    <dbReference type="NCBI Taxonomy" id="913774"/>
    <lineage>
        <taxon>Eukaryota</taxon>
        <taxon>Fungi</taxon>
        <taxon>Dikarya</taxon>
        <taxon>Ascomycota</taxon>
        <taxon>Pezizomycotina</taxon>
        <taxon>Leotiomycetes</taxon>
        <taxon>Leotiomycetes incertae sedis</taxon>
        <taxon>Myxotrichaceae</taxon>
        <taxon>Oidiodendron</taxon>
    </lineage>
</organism>
<dbReference type="SUPFAM" id="SSF51735">
    <property type="entry name" value="NAD(P)-binding Rossmann-fold domains"/>
    <property type="match status" value="1"/>
</dbReference>
<dbReference type="EMBL" id="KN832874">
    <property type="protein sequence ID" value="KIN02985.1"/>
    <property type="molecule type" value="Genomic_DNA"/>
</dbReference>
<gene>
    <name evidence="4" type="ORF">OIDMADRAFT_144106</name>
</gene>
<dbReference type="HOGENOM" id="CLU_007383_9_2_1"/>
<dbReference type="Gene3D" id="3.40.50.720">
    <property type="entry name" value="NAD(P)-binding Rossmann-like Domain"/>
    <property type="match status" value="1"/>
</dbReference>
<dbReference type="AlphaFoldDB" id="A0A0C3HIS3"/>
<accession>A0A0C3HIS3</accession>
<dbReference type="InterPro" id="IPR050425">
    <property type="entry name" value="NAD(P)_dehydrat-like"/>
</dbReference>
<dbReference type="OrthoDB" id="2735536at2759"/>
<name>A0A0C3HIS3_OIDMZ</name>
<comment type="similarity">
    <text evidence="2">Belongs to the NAD(P)-dependent epimerase/dehydratase family. Dihydroflavonol-4-reductase subfamily.</text>
</comment>
<sequence>MPSTLLTGANSFVAAHIINALVDARHYVTGTVRRAEAGDEIRALHPEWKKHLDIVVVEDITSEASWDTVFKGAHFDHVVHVAAPLLDNPKNTDYDRDFLKPSVEGNLALLRSAQNYAPNLKSIVVTGSINASTSGSPEELSAGPITDSTWLPITPDQARAKKNAYISYCSGKKEGELAIWEFVKANSPKFTVTVLLPAIIFGPPMEPLKGGVKGLHFSSNLVYSLINGSNKTVPATAFPSYIDARDLADAHVRALTEAKVANKRINIGGQGMTFTALTNSLAKIPELKDRLPIESGEDKAVTPANIVADEANEALHMTFRSMDETMADTARRILELEKQ</sequence>
<dbReference type="Pfam" id="PF01370">
    <property type="entry name" value="Epimerase"/>
    <property type="match status" value="1"/>
</dbReference>
<dbReference type="InParanoid" id="A0A0C3HIS3"/>
<proteinExistence type="inferred from homology"/>
<dbReference type="PANTHER" id="PTHR10366:SF814">
    <property type="entry name" value="NAD-DEPENDENT EPIMERASE_DEHYDRATASE DOMAIN-CONTAINING PROTEIN"/>
    <property type="match status" value="1"/>
</dbReference>
<dbReference type="PANTHER" id="PTHR10366">
    <property type="entry name" value="NAD DEPENDENT EPIMERASE/DEHYDRATASE"/>
    <property type="match status" value="1"/>
</dbReference>
<reference evidence="5" key="2">
    <citation type="submission" date="2015-01" db="EMBL/GenBank/DDBJ databases">
        <title>Evolutionary Origins and Diversification of the Mycorrhizal Mutualists.</title>
        <authorList>
            <consortium name="DOE Joint Genome Institute"/>
            <consortium name="Mycorrhizal Genomics Consortium"/>
            <person name="Kohler A."/>
            <person name="Kuo A."/>
            <person name="Nagy L.G."/>
            <person name="Floudas D."/>
            <person name="Copeland A."/>
            <person name="Barry K.W."/>
            <person name="Cichocki N."/>
            <person name="Veneault-Fourrey C."/>
            <person name="LaButti K."/>
            <person name="Lindquist E.A."/>
            <person name="Lipzen A."/>
            <person name="Lundell T."/>
            <person name="Morin E."/>
            <person name="Murat C."/>
            <person name="Riley R."/>
            <person name="Ohm R."/>
            <person name="Sun H."/>
            <person name="Tunlid A."/>
            <person name="Henrissat B."/>
            <person name="Grigoriev I.V."/>
            <person name="Hibbett D.S."/>
            <person name="Martin F."/>
        </authorList>
    </citation>
    <scope>NUCLEOTIDE SEQUENCE [LARGE SCALE GENOMIC DNA]</scope>
    <source>
        <strain evidence="5">Zn</strain>
    </source>
</reference>
<evidence type="ECO:0000259" key="3">
    <source>
        <dbReference type="Pfam" id="PF01370"/>
    </source>
</evidence>
<dbReference type="STRING" id="913774.A0A0C3HIS3"/>
<dbReference type="Proteomes" id="UP000054321">
    <property type="component" value="Unassembled WGS sequence"/>
</dbReference>
<evidence type="ECO:0000256" key="1">
    <source>
        <dbReference type="ARBA" id="ARBA00023002"/>
    </source>
</evidence>
<dbReference type="InterPro" id="IPR036291">
    <property type="entry name" value="NAD(P)-bd_dom_sf"/>
</dbReference>
<protein>
    <recommendedName>
        <fullName evidence="3">NAD-dependent epimerase/dehydratase domain-containing protein</fullName>
    </recommendedName>
</protein>
<reference evidence="4 5" key="1">
    <citation type="submission" date="2014-04" db="EMBL/GenBank/DDBJ databases">
        <authorList>
            <consortium name="DOE Joint Genome Institute"/>
            <person name="Kuo A."/>
            <person name="Martino E."/>
            <person name="Perotto S."/>
            <person name="Kohler A."/>
            <person name="Nagy L.G."/>
            <person name="Floudas D."/>
            <person name="Copeland A."/>
            <person name="Barry K.W."/>
            <person name="Cichocki N."/>
            <person name="Veneault-Fourrey C."/>
            <person name="LaButti K."/>
            <person name="Lindquist E.A."/>
            <person name="Lipzen A."/>
            <person name="Lundell T."/>
            <person name="Morin E."/>
            <person name="Murat C."/>
            <person name="Sun H."/>
            <person name="Tunlid A."/>
            <person name="Henrissat B."/>
            <person name="Grigoriev I.V."/>
            <person name="Hibbett D.S."/>
            <person name="Martin F."/>
            <person name="Nordberg H.P."/>
            <person name="Cantor M.N."/>
            <person name="Hua S.X."/>
        </authorList>
    </citation>
    <scope>NUCLEOTIDE SEQUENCE [LARGE SCALE GENOMIC DNA]</scope>
    <source>
        <strain evidence="4 5">Zn</strain>
    </source>
</reference>
<keyword evidence="1" id="KW-0560">Oxidoreductase</keyword>
<feature type="domain" description="NAD-dependent epimerase/dehydratase" evidence="3">
    <location>
        <begin position="5"/>
        <end position="268"/>
    </location>
</feature>
<dbReference type="InterPro" id="IPR001509">
    <property type="entry name" value="Epimerase_deHydtase"/>
</dbReference>
<keyword evidence="5" id="KW-1185">Reference proteome</keyword>